<accession>A0A1X6WK66</accession>
<evidence type="ECO:0000313" key="6">
    <source>
        <dbReference type="EMBL" id="SLM84632.1"/>
    </source>
</evidence>
<dbReference type="InterPro" id="IPR043519">
    <property type="entry name" value="NT_sf"/>
</dbReference>
<dbReference type="NCBIfam" id="TIGR00090">
    <property type="entry name" value="rsfS_iojap_ybeB"/>
    <property type="match status" value="1"/>
</dbReference>
<dbReference type="GO" id="GO:0005737">
    <property type="term" value="C:cytoplasm"/>
    <property type="evidence" value="ECO:0007669"/>
    <property type="project" value="UniProtKB-SubCell"/>
</dbReference>
<dbReference type="InterPro" id="IPR004394">
    <property type="entry name" value="Iojap/RsfS/C7orf30"/>
</dbReference>
<dbReference type="HAMAP" id="MF_01477">
    <property type="entry name" value="Iojap_RsfS"/>
    <property type="match status" value="1"/>
</dbReference>
<reference evidence="7" key="1">
    <citation type="submission" date="2017-02" db="EMBL/GenBank/DDBJ databases">
        <authorList>
            <person name="Dridi B."/>
        </authorList>
    </citation>
    <scope>NUCLEOTIDE SEQUENCE [LARGE SCALE GENOMIC DNA]</scope>
    <source>
        <strain evidence="7">bH819</strain>
    </source>
</reference>
<dbReference type="Pfam" id="PF02410">
    <property type="entry name" value="RsfS"/>
    <property type="match status" value="1"/>
</dbReference>
<comment type="subunit">
    <text evidence="5">Interacts with ribosomal protein uL14 (rplN).</text>
</comment>
<keyword evidence="4 5" id="KW-0810">Translation regulation</keyword>
<dbReference type="OrthoDB" id="9793681at2"/>
<dbReference type="PANTHER" id="PTHR21043">
    <property type="entry name" value="IOJAP SUPERFAMILY ORTHOLOG"/>
    <property type="match status" value="1"/>
</dbReference>
<keyword evidence="3 5" id="KW-0678">Repressor</keyword>
<comment type="subcellular location">
    <subcellularLocation>
        <location evidence="5">Cytoplasm</location>
    </subcellularLocation>
</comment>
<dbReference type="GO" id="GO:0017148">
    <property type="term" value="P:negative regulation of translation"/>
    <property type="evidence" value="ECO:0007669"/>
    <property type="project" value="UniProtKB-UniRule"/>
</dbReference>
<dbReference type="EMBL" id="FWFD01000003">
    <property type="protein sequence ID" value="SLM84632.1"/>
    <property type="molecule type" value="Genomic_DNA"/>
</dbReference>
<protein>
    <recommendedName>
        <fullName evidence="5">Ribosomal silencing factor RsfS</fullName>
    </recommendedName>
</protein>
<dbReference type="AlphaFoldDB" id="A0A1X6WK66"/>
<name>A0A1X6WK66_9ENTE</name>
<sequence length="124" mass="13766">MKIGGIIINSNNILELVVKAADSKRAEDIVALDVAEVSLLADYFVVCHGNSDKQVMAIASEIITAAQKSQIEVKRVEGKESARWVLIDLGDVIVHVFHNEEREFYNLEKLWSDAPLVNITSMVD</sequence>
<organism evidence="6 7">
    <name type="scientific">Vagococcus fluvialis bH819</name>
    <dbReference type="NCBI Taxonomy" id="1255619"/>
    <lineage>
        <taxon>Bacteria</taxon>
        <taxon>Bacillati</taxon>
        <taxon>Bacillota</taxon>
        <taxon>Bacilli</taxon>
        <taxon>Lactobacillales</taxon>
        <taxon>Enterococcaceae</taxon>
        <taxon>Vagococcus</taxon>
    </lineage>
</organism>
<evidence type="ECO:0000256" key="2">
    <source>
        <dbReference type="ARBA" id="ARBA00022490"/>
    </source>
</evidence>
<keyword evidence="7" id="KW-1185">Reference proteome</keyword>
<comment type="function">
    <text evidence="5">Functions as a ribosomal silencing factor. Interacts with ribosomal protein uL14 (rplN), blocking formation of intersubunit bridge B8. Prevents association of the 30S and 50S ribosomal subunits and the formation of functional ribosomes, thus repressing translation.</text>
</comment>
<dbReference type="SUPFAM" id="SSF81301">
    <property type="entry name" value="Nucleotidyltransferase"/>
    <property type="match status" value="1"/>
</dbReference>
<evidence type="ECO:0000256" key="3">
    <source>
        <dbReference type="ARBA" id="ARBA00022491"/>
    </source>
</evidence>
<dbReference type="PANTHER" id="PTHR21043:SF0">
    <property type="entry name" value="MITOCHONDRIAL ASSEMBLY OF RIBOSOMAL LARGE SUBUNIT PROTEIN 1"/>
    <property type="match status" value="1"/>
</dbReference>
<keyword evidence="2 5" id="KW-0963">Cytoplasm</keyword>
<dbReference type="GO" id="GO:0090071">
    <property type="term" value="P:negative regulation of ribosome biogenesis"/>
    <property type="evidence" value="ECO:0007669"/>
    <property type="project" value="UniProtKB-UniRule"/>
</dbReference>
<dbReference type="FunFam" id="3.30.460.10:FF:000015">
    <property type="entry name" value="Ribosomal silencing factor RsfS"/>
    <property type="match status" value="1"/>
</dbReference>
<dbReference type="RefSeq" id="WP_086950288.1">
    <property type="nucleotide sequence ID" value="NZ_FWFD01000003.1"/>
</dbReference>
<dbReference type="GO" id="GO:0042256">
    <property type="term" value="P:cytosolic ribosome assembly"/>
    <property type="evidence" value="ECO:0007669"/>
    <property type="project" value="UniProtKB-UniRule"/>
</dbReference>
<evidence type="ECO:0000256" key="4">
    <source>
        <dbReference type="ARBA" id="ARBA00022845"/>
    </source>
</evidence>
<comment type="similarity">
    <text evidence="1 5">Belongs to the Iojap/RsfS family.</text>
</comment>
<dbReference type="Proteomes" id="UP000195918">
    <property type="component" value="Unassembled WGS sequence"/>
</dbReference>
<dbReference type="GO" id="GO:0043023">
    <property type="term" value="F:ribosomal large subunit binding"/>
    <property type="evidence" value="ECO:0007669"/>
    <property type="project" value="TreeGrafter"/>
</dbReference>
<evidence type="ECO:0000313" key="7">
    <source>
        <dbReference type="Proteomes" id="UP000195918"/>
    </source>
</evidence>
<proteinExistence type="inferred from homology"/>
<evidence type="ECO:0000256" key="1">
    <source>
        <dbReference type="ARBA" id="ARBA00010574"/>
    </source>
</evidence>
<evidence type="ECO:0000256" key="5">
    <source>
        <dbReference type="HAMAP-Rule" id="MF_01477"/>
    </source>
</evidence>
<dbReference type="Gene3D" id="3.30.460.10">
    <property type="entry name" value="Beta Polymerase, domain 2"/>
    <property type="match status" value="1"/>
</dbReference>
<gene>
    <name evidence="5" type="primary">rsfS</name>
    <name evidence="6" type="ORF">FM121_00970</name>
</gene>